<proteinExistence type="predicted"/>
<keyword evidence="2" id="KW-1185">Reference proteome</keyword>
<evidence type="ECO:0000313" key="1">
    <source>
        <dbReference type="EMBL" id="TQE44172.1"/>
    </source>
</evidence>
<organism evidence="1 2">
    <name type="scientific">Corynebacterium phoceense</name>
    <dbReference type="NCBI Taxonomy" id="1686286"/>
    <lineage>
        <taxon>Bacteria</taxon>
        <taxon>Bacillati</taxon>
        <taxon>Actinomycetota</taxon>
        <taxon>Actinomycetes</taxon>
        <taxon>Mycobacteriales</taxon>
        <taxon>Corynebacteriaceae</taxon>
        <taxon>Corynebacterium</taxon>
    </lineage>
</organism>
<gene>
    <name evidence="1" type="ORF">EJK80_03310</name>
</gene>
<comment type="caution">
    <text evidence="1">The sequence shown here is derived from an EMBL/GenBank/DDBJ whole genome shotgun (WGS) entry which is preliminary data.</text>
</comment>
<reference evidence="1 2" key="1">
    <citation type="submission" date="2019-06" db="EMBL/GenBank/DDBJ databases">
        <title>Draft genome of C. phoceense Strain 272.</title>
        <authorList>
            <person name="Pacheco L.G.C."/>
            <person name="Barberis C.M."/>
            <person name="Almuzara M.N."/>
            <person name="Traglia G.M."/>
            <person name="Santos C.S."/>
            <person name="Rocha D.J.P.G."/>
            <person name="Aguiar E.R.G.R."/>
            <person name="Vay C.A."/>
        </authorList>
    </citation>
    <scope>NUCLEOTIDE SEQUENCE [LARGE SCALE GENOMIC DNA]</scope>
    <source>
        <strain evidence="1 2">272</strain>
    </source>
</reference>
<evidence type="ECO:0000313" key="2">
    <source>
        <dbReference type="Proteomes" id="UP000318080"/>
    </source>
</evidence>
<dbReference type="AlphaFoldDB" id="A0A540R8X5"/>
<sequence length="78" mass="8256">MVLLCVDTFLGACLEHSGMAAQFFAPEAALPGACAAVMHNITALSMPSLFVVSMGDACRHRCPRGSAERSRYKIPLSA</sequence>
<name>A0A540R8X5_9CORY</name>
<accession>A0A540R8X5</accession>
<dbReference type="EMBL" id="VHIR01000003">
    <property type="protein sequence ID" value="TQE44172.1"/>
    <property type="molecule type" value="Genomic_DNA"/>
</dbReference>
<protein>
    <submittedName>
        <fullName evidence="1">Uncharacterized protein</fullName>
    </submittedName>
</protein>
<dbReference type="Proteomes" id="UP000318080">
    <property type="component" value="Unassembled WGS sequence"/>
</dbReference>